<protein>
    <submittedName>
        <fullName evidence="9">AEC family transporter</fullName>
    </submittedName>
</protein>
<dbReference type="EMBL" id="CP032509">
    <property type="protein sequence ID" value="AZN71806.1"/>
    <property type="molecule type" value="Genomic_DNA"/>
</dbReference>
<feature type="transmembrane region" description="Helical" evidence="8">
    <location>
        <begin position="289"/>
        <end position="310"/>
    </location>
</feature>
<evidence type="ECO:0000256" key="7">
    <source>
        <dbReference type="ARBA" id="ARBA00023136"/>
    </source>
</evidence>
<keyword evidence="4" id="KW-1003">Cell membrane</keyword>
<reference evidence="9 10" key="1">
    <citation type="submission" date="2018-09" db="EMBL/GenBank/DDBJ databases">
        <title>Marinorhizobium profundi gen. nov., sp. nov., isolated from a deep-sea sediment sample from the New Britain Trench and proposal of Marinorhizobiaceae fam. nov. in the order Rhizobiales of the class Alphaproteobacteria.</title>
        <authorList>
            <person name="Cao J."/>
        </authorList>
    </citation>
    <scope>NUCLEOTIDE SEQUENCE [LARGE SCALE GENOMIC DNA]</scope>
    <source>
        <strain evidence="9 10">WS11</strain>
    </source>
</reference>
<feature type="transmembrane region" description="Helical" evidence="8">
    <location>
        <begin position="6"/>
        <end position="25"/>
    </location>
</feature>
<keyword evidence="6 8" id="KW-1133">Transmembrane helix</keyword>
<name>A0A3S9B4E5_9HYPH</name>
<feature type="transmembrane region" description="Helical" evidence="8">
    <location>
        <begin position="256"/>
        <end position="277"/>
    </location>
</feature>
<dbReference type="PANTHER" id="PTHR36838">
    <property type="entry name" value="AUXIN EFFLUX CARRIER FAMILY PROTEIN"/>
    <property type="match status" value="1"/>
</dbReference>
<dbReference type="KEGG" id="abaw:D5400_11450"/>
<evidence type="ECO:0000256" key="5">
    <source>
        <dbReference type="ARBA" id="ARBA00022692"/>
    </source>
</evidence>
<organism evidence="9 10">
    <name type="scientific">Georhizobium profundi</name>
    <dbReference type="NCBI Taxonomy" id="2341112"/>
    <lineage>
        <taxon>Bacteria</taxon>
        <taxon>Pseudomonadati</taxon>
        <taxon>Pseudomonadota</taxon>
        <taxon>Alphaproteobacteria</taxon>
        <taxon>Hyphomicrobiales</taxon>
        <taxon>Rhizobiaceae</taxon>
        <taxon>Georhizobium</taxon>
    </lineage>
</organism>
<dbReference type="Pfam" id="PF03547">
    <property type="entry name" value="Mem_trans"/>
    <property type="match status" value="1"/>
</dbReference>
<comment type="subcellular location">
    <subcellularLocation>
        <location evidence="1">Cell membrane</location>
        <topology evidence="1">Multi-pass membrane protein</topology>
    </subcellularLocation>
</comment>
<dbReference type="GO" id="GO:0055085">
    <property type="term" value="P:transmembrane transport"/>
    <property type="evidence" value="ECO:0007669"/>
    <property type="project" value="InterPro"/>
</dbReference>
<gene>
    <name evidence="9" type="ORF">D5400_11450</name>
</gene>
<feature type="transmembrane region" description="Helical" evidence="8">
    <location>
        <begin position="199"/>
        <end position="218"/>
    </location>
</feature>
<feature type="transmembrane region" description="Helical" evidence="8">
    <location>
        <begin position="95"/>
        <end position="119"/>
    </location>
</feature>
<dbReference type="PANTHER" id="PTHR36838:SF3">
    <property type="entry name" value="TRANSPORTER AUXIN EFFLUX CARRIER EC FAMILY"/>
    <property type="match status" value="1"/>
</dbReference>
<feature type="transmembrane region" description="Helical" evidence="8">
    <location>
        <begin position="230"/>
        <end position="250"/>
    </location>
</feature>
<evidence type="ECO:0000313" key="10">
    <source>
        <dbReference type="Proteomes" id="UP000268192"/>
    </source>
</evidence>
<evidence type="ECO:0000256" key="2">
    <source>
        <dbReference type="ARBA" id="ARBA00010145"/>
    </source>
</evidence>
<evidence type="ECO:0000256" key="3">
    <source>
        <dbReference type="ARBA" id="ARBA00022448"/>
    </source>
</evidence>
<dbReference type="InterPro" id="IPR004776">
    <property type="entry name" value="Mem_transp_PIN-like"/>
</dbReference>
<keyword evidence="7 8" id="KW-0472">Membrane</keyword>
<dbReference type="Gene3D" id="1.20.1530.20">
    <property type="match status" value="1"/>
</dbReference>
<keyword evidence="10" id="KW-1185">Reference proteome</keyword>
<feature type="transmembrane region" description="Helical" evidence="8">
    <location>
        <begin position="32"/>
        <end position="53"/>
    </location>
</feature>
<evidence type="ECO:0000256" key="6">
    <source>
        <dbReference type="ARBA" id="ARBA00022989"/>
    </source>
</evidence>
<dbReference type="OrthoDB" id="7329340at2"/>
<evidence type="ECO:0000256" key="8">
    <source>
        <dbReference type="SAM" id="Phobius"/>
    </source>
</evidence>
<evidence type="ECO:0000256" key="1">
    <source>
        <dbReference type="ARBA" id="ARBA00004651"/>
    </source>
</evidence>
<feature type="transmembrane region" description="Helical" evidence="8">
    <location>
        <begin position="167"/>
        <end position="187"/>
    </location>
</feature>
<sequence>MAEVFALVLPFFGMILIGYIAARIVRLPEEALGWFNVFIIYVALPALFFRLLADTPIEDLARFDFIAVNIAVTFAIFLAVFFVGRRLRGAPIEDATIQGLAGAYGNIGYMGPALAILAFGERAAVPVALIVCFENILHFSVTPMLMAAGRGRDRRPLQLVVRIAKRIAFHPFIISMVLGIAVAASGLTLPGSVSRLVEYLSQAAAPSALFVMGVTLALRPLKQRPVELGYIVPVKLILHPLAMYVALSAAGDFPAIWVFTAVLLAALPTATNVFVLAQQYGVWIERASATVLITTAGSVVTVSALLLAITSGTLPPDLFP</sequence>
<accession>A0A3S9B4E5</accession>
<dbReference type="Proteomes" id="UP000268192">
    <property type="component" value="Chromosome"/>
</dbReference>
<keyword evidence="5 8" id="KW-0812">Transmembrane</keyword>
<dbReference type="InterPro" id="IPR038770">
    <property type="entry name" value="Na+/solute_symporter_sf"/>
</dbReference>
<evidence type="ECO:0000256" key="4">
    <source>
        <dbReference type="ARBA" id="ARBA00022475"/>
    </source>
</evidence>
<comment type="similarity">
    <text evidence="2">Belongs to the auxin efflux carrier (TC 2.A.69) family.</text>
</comment>
<dbReference type="RefSeq" id="WP_126010125.1">
    <property type="nucleotide sequence ID" value="NZ_CP032509.1"/>
</dbReference>
<dbReference type="AlphaFoldDB" id="A0A3S9B4E5"/>
<evidence type="ECO:0000313" key="9">
    <source>
        <dbReference type="EMBL" id="AZN71806.1"/>
    </source>
</evidence>
<feature type="transmembrane region" description="Helical" evidence="8">
    <location>
        <begin position="65"/>
        <end position="83"/>
    </location>
</feature>
<proteinExistence type="inferred from homology"/>
<feature type="transmembrane region" description="Helical" evidence="8">
    <location>
        <begin position="125"/>
        <end position="146"/>
    </location>
</feature>
<dbReference type="GO" id="GO:0005886">
    <property type="term" value="C:plasma membrane"/>
    <property type="evidence" value="ECO:0007669"/>
    <property type="project" value="UniProtKB-SubCell"/>
</dbReference>
<keyword evidence="3" id="KW-0813">Transport</keyword>